<dbReference type="GO" id="GO:0008168">
    <property type="term" value="F:methyltransferase activity"/>
    <property type="evidence" value="ECO:0007669"/>
    <property type="project" value="UniProtKB-KW"/>
</dbReference>
<evidence type="ECO:0000313" key="6">
    <source>
        <dbReference type="EMBL" id="MDI2027638.1"/>
    </source>
</evidence>
<evidence type="ECO:0000259" key="5">
    <source>
        <dbReference type="Pfam" id="PF01555"/>
    </source>
</evidence>
<organism evidence="6 7">
    <name type="scientific">Saccharopolyspora ipomoeae</name>
    <dbReference type="NCBI Taxonomy" id="3042027"/>
    <lineage>
        <taxon>Bacteria</taxon>
        <taxon>Bacillati</taxon>
        <taxon>Actinomycetota</taxon>
        <taxon>Actinomycetes</taxon>
        <taxon>Pseudonocardiales</taxon>
        <taxon>Pseudonocardiaceae</taxon>
        <taxon>Saccharopolyspora</taxon>
    </lineage>
</organism>
<dbReference type="SUPFAM" id="SSF53335">
    <property type="entry name" value="S-adenosyl-L-methionine-dependent methyltransferases"/>
    <property type="match status" value="1"/>
</dbReference>
<dbReference type="Gene3D" id="3.40.50.150">
    <property type="entry name" value="Vaccinia Virus protein VP39"/>
    <property type="match status" value="1"/>
</dbReference>
<name>A0ABT6PJ07_9PSEU</name>
<feature type="domain" description="DNA methylase N-4/N-6" evidence="5">
    <location>
        <begin position="30"/>
        <end position="334"/>
    </location>
</feature>
<dbReference type="Pfam" id="PF01555">
    <property type="entry name" value="N6_N4_Mtase"/>
    <property type="match status" value="1"/>
</dbReference>
<dbReference type="Proteomes" id="UP001237595">
    <property type="component" value="Unassembled WGS sequence"/>
</dbReference>
<dbReference type="InterPro" id="IPR002941">
    <property type="entry name" value="DNA_methylase_N4/N6"/>
</dbReference>
<reference evidence="6 7" key="1">
    <citation type="submission" date="2023-04" db="EMBL/GenBank/DDBJ databases">
        <title>Draft genome sequence of Saccharopolyspora sp. TS4A08 isolated from sweet potato rhizospheric soil.</title>
        <authorList>
            <person name="Suksaard P."/>
            <person name="Duangmal K."/>
        </authorList>
    </citation>
    <scope>NUCLEOTIDE SEQUENCE [LARGE SCALE GENOMIC DNA]</scope>
    <source>
        <strain evidence="6 7">TS4A08</strain>
    </source>
</reference>
<comment type="similarity">
    <text evidence="3">Belongs to the N(4)/N(6)-methyltransferase family.</text>
</comment>
<dbReference type="InterPro" id="IPR029063">
    <property type="entry name" value="SAM-dependent_MTases_sf"/>
</dbReference>
<gene>
    <name evidence="6" type="ORF">QFW96_03400</name>
</gene>
<dbReference type="GO" id="GO:0032259">
    <property type="term" value="P:methylation"/>
    <property type="evidence" value="ECO:0007669"/>
    <property type="project" value="UniProtKB-KW"/>
</dbReference>
<protein>
    <recommendedName>
        <fullName evidence="3">Methyltransferase</fullName>
        <ecNumber evidence="3">2.1.1.-</ecNumber>
    </recommendedName>
</protein>
<feature type="compositionally biased region" description="Basic residues" evidence="4">
    <location>
        <begin position="238"/>
        <end position="256"/>
    </location>
</feature>
<evidence type="ECO:0000256" key="2">
    <source>
        <dbReference type="ARBA" id="ARBA00022679"/>
    </source>
</evidence>
<evidence type="ECO:0000256" key="1">
    <source>
        <dbReference type="ARBA" id="ARBA00022603"/>
    </source>
</evidence>
<evidence type="ECO:0000313" key="7">
    <source>
        <dbReference type="Proteomes" id="UP001237595"/>
    </source>
</evidence>
<keyword evidence="2 6" id="KW-0808">Transferase</keyword>
<evidence type="ECO:0000256" key="3">
    <source>
        <dbReference type="RuleBase" id="RU362026"/>
    </source>
</evidence>
<dbReference type="EMBL" id="JASAOF010000001">
    <property type="protein sequence ID" value="MDI2027638.1"/>
    <property type="molecule type" value="Genomic_DNA"/>
</dbReference>
<dbReference type="RefSeq" id="WP_281453989.1">
    <property type="nucleotide sequence ID" value="NZ_JASAOF010000001.1"/>
</dbReference>
<comment type="caution">
    <text evidence="6">The sequence shown here is derived from an EMBL/GenBank/DDBJ whole genome shotgun (WGS) entry which is preliminary data.</text>
</comment>
<keyword evidence="1 6" id="KW-0489">Methyltransferase</keyword>
<dbReference type="InterPro" id="IPR001091">
    <property type="entry name" value="RM_Methyltransferase"/>
</dbReference>
<accession>A0ABT6PJ07</accession>
<dbReference type="PRINTS" id="PR00508">
    <property type="entry name" value="S21N4MTFRASE"/>
</dbReference>
<dbReference type="EC" id="2.1.1.-" evidence="3"/>
<feature type="region of interest" description="Disordered" evidence="4">
    <location>
        <begin position="230"/>
        <end position="256"/>
    </location>
</feature>
<keyword evidence="7" id="KW-1185">Reference proteome</keyword>
<evidence type="ECO:0000256" key="4">
    <source>
        <dbReference type="SAM" id="MobiDB-lite"/>
    </source>
</evidence>
<sequence>MNSLYYRDETIELHLGDALQVMASLPSSSVDCVVTSPPHWGLRDYGTAVWIGGNPDCRHTLGTTPHQRRTTKKQASSWLHSSVNKNCRKCGALARDRQYGLEPTIDDYIDRLREVSAETWRLLTPRGTYWLNVRDSFSYHNSGTGNTRRITADAGSAVVRHKSLMGIPWRTALTLQQDGWIIRNAMVWHKPNAIPDPAADRFSSRYEMVFLLVKQPDYYFNAAHALEPLSPNRPEHRNNHRGGNKPHTIRSPWKPRRTGKNIGDIWSISTRPLPEAHCAPFPVDLPQRCIAVGCPEDGGVLDPFSGAGTTGLAARRLGRSFQGIDLRADYHDIFLRRLQQQNGRTELNDETNPGASVA</sequence>
<proteinExistence type="inferred from homology"/>